<evidence type="ECO:0000313" key="3">
    <source>
        <dbReference type="Proteomes" id="UP000193411"/>
    </source>
</evidence>
<evidence type="ECO:0000313" key="2">
    <source>
        <dbReference type="EMBL" id="ORZ41526.1"/>
    </source>
</evidence>
<organism evidence="2 3">
    <name type="scientific">Catenaria anguillulae PL171</name>
    <dbReference type="NCBI Taxonomy" id="765915"/>
    <lineage>
        <taxon>Eukaryota</taxon>
        <taxon>Fungi</taxon>
        <taxon>Fungi incertae sedis</taxon>
        <taxon>Blastocladiomycota</taxon>
        <taxon>Blastocladiomycetes</taxon>
        <taxon>Blastocladiales</taxon>
        <taxon>Catenariaceae</taxon>
        <taxon>Catenaria</taxon>
    </lineage>
</organism>
<feature type="region of interest" description="Disordered" evidence="1">
    <location>
        <begin position="207"/>
        <end position="278"/>
    </location>
</feature>
<feature type="compositionally biased region" description="Basic and acidic residues" evidence="1">
    <location>
        <begin position="255"/>
        <end position="269"/>
    </location>
</feature>
<keyword evidence="3" id="KW-1185">Reference proteome</keyword>
<dbReference type="EMBL" id="MCFL01000001">
    <property type="protein sequence ID" value="ORZ41526.1"/>
    <property type="molecule type" value="Genomic_DNA"/>
</dbReference>
<gene>
    <name evidence="2" type="ORF">BCR44DRAFT_1423006</name>
</gene>
<dbReference type="AlphaFoldDB" id="A0A1Y2I3T2"/>
<feature type="non-terminal residue" evidence="2">
    <location>
        <position position="300"/>
    </location>
</feature>
<comment type="caution">
    <text evidence="2">The sequence shown here is derived from an EMBL/GenBank/DDBJ whole genome shotgun (WGS) entry which is preliminary data.</text>
</comment>
<sequence length="300" mass="32577">MRARKEDLEQVPGFWHPPCRVAAEAQVGCKEKSWSVIVRDVAGRYTTILANPGLLYISLDCPNPSTAGLQTRYGPVFNEMHLRDVKFAKAFPVATLLKLGKALPIIKAELASAMPVGRRDRASKVWVVAAFAGDGLVAKGLGRTFASALSASFTHLAFHLMRKHVEGDIGKKIKLFEPAVHAFANDHVLSVCTTIFGTMCKNPPIAKQPGTTARTEPPAARTQAKAASREAKKRGSRNVECRQSPSSSHDAGQATERDRDQLAVSRRDSGPSWGWRAARARSGRGRAVVCLGIVWAARMD</sequence>
<dbReference type="Proteomes" id="UP000193411">
    <property type="component" value="Unassembled WGS sequence"/>
</dbReference>
<evidence type="ECO:0000256" key="1">
    <source>
        <dbReference type="SAM" id="MobiDB-lite"/>
    </source>
</evidence>
<feature type="compositionally biased region" description="Low complexity" evidence="1">
    <location>
        <begin position="211"/>
        <end position="224"/>
    </location>
</feature>
<reference evidence="2 3" key="1">
    <citation type="submission" date="2016-07" db="EMBL/GenBank/DDBJ databases">
        <title>Pervasive Adenine N6-methylation of Active Genes in Fungi.</title>
        <authorList>
            <consortium name="DOE Joint Genome Institute"/>
            <person name="Mondo S.J."/>
            <person name="Dannebaum R.O."/>
            <person name="Kuo R.C."/>
            <person name="Labutti K."/>
            <person name="Haridas S."/>
            <person name="Kuo A."/>
            <person name="Salamov A."/>
            <person name="Ahrendt S.R."/>
            <person name="Lipzen A."/>
            <person name="Sullivan W."/>
            <person name="Andreopoulos W.B."/>
            <person name="Clum A."/>
            <person name="Lindquist E."/>
            <person name="Daum C."/>
            <person name="Ramamoorthy G.K."/>
            <person name="Gryganskyi A."/>
            <person name="Culley D."/>
            <person name="Magnuson J.K."/>
            <person name="James T.Y."/>
            <person name="O'Malley M.A."/>
            <person name="Stajich J.E."/>
            <person name="Spatafora J.W."/>
            <person name="Visel A."/>
            <person name="Grigoriev I.V."/>
        </authorList>
    </citation>
    <scope>NUCLEOTIDE SEQUENCE [LARGE SCALE GENOMIC DNA]</scope>
    <source>
        <strain evidence="2 3">PL171</strain>
    </source>
</reference>
<name>A0A1Y2I3T2_9FUNG</name>
<protein>
    <submittedName>
        <fullName evidence="2">Uncharacterized protein</fullName>
    </submittedName>
</protein>
<feature type="compositionally biased region" description="Polar residues" evidence="1">
    <location>
        <begin position="241"/>
        <end position="250"/>
    </location>
</feature>
<proteinExistence type="predicted"/>
<accession>A0A1Y2I3T2</accession>